<dbReference type="Proteomes" id="UP000718451">
    <property type="component" value="Unassembled WGS sequence"/>
</dbReference>
<gene>
    <name evidence="2" type="ORF">HCU67_00325</name>
</gene>
<keyword evidence="3" id="KW-1185">Reference proteome</keyword>
<name>A0ABX1GMN3_9FLAO</name>
<evidence type="ECO:0000313" key="3">
    <source>
        <dbReference type="Proteomes" id="UP000718451"/>
    </source>
</evidence>
<sequence length="230" mass="26099">MKSLLQTSIYVLFCLSTLSCQEVNEPWIQLIDGENLDGWEVKNGTANFEIVNGTIIGTTKMDTPNTFLCTTQDYDDFILEFEVRVDSAINSGVQFRSNSLKEYNDGQVHGYQAEVDPSKRAWSGGIYEEGKRGWLYNLEKNEAGRKAFKNGEWNHYRIEAIGNRLAIWVNGINTANLDDDETSLGFIGLQVHSIGKKKHSGKKVEWRNIKIITNNPEKYVRQTTAPLIQT</sequence>
<evidence type="ECO:0000313" key="2">
    <source>
        <dbReference type="EMBL" id="NKI30371.1"/>
    </source>
</evidence>
<comment type="caution">
    <text evidence="2">The sequence shown here is derived from an EMBL/GenBank/DDBJ whole genome shotgun (WGS) entry which is preliminary data.</text>
</comment>
<protein>
    <submittedName>
        <fullName evidence="2">DUF1080 domain-containing protein</fullName>
    </submittedName>
</protein>
<evidence type="ECO:0000259" key="1">
    <source>
        <dbReference type="Pfam" id="PF06439"/>
    </source>
</evidence>
<accession>A0ABX1GMN3</accession>
<organism evidence="2 3">
    <name type="scientific">Croceivirga thetidis</name>
    <dbReference type="NCBI Taxonomy" id="2721623"/>
    <lineage>
        <taxon>Bacteria</taxon>
        <taxon>Pseudomonadati</taxon>
        <taxon>Bacteroidota</taxon>
        <taxon>Flavobacteriia</taxon>
        <taxon>Flavobacteriales</taxon>
        <taxon>Flavobacteriaceae</taxon>
        <taxon>Croceivirga</taxon>
    </lineage>
</organism>
<dbReference type="Pfam" id="PF06439">
    <property type="entry name" value="3keto-disac_hyd"/>
    <property type="match status" value="1"/>
</dbReference>
<proteinExistence type="predicted"/>
<feature type="domain" description="3-keto-alpha-glucoside-1,2-lyase/3-keto-2-hydroxy-glucal hydratase" evidence="1">
    <location>
        <begin position="27"/>
        <end position="211"/>
    </location>
</feature>
<dbReference type="PROSITE" id="PS51257">
    <property type="entry name" value="PROKAR_LIPOPROTEIN"/>
    <property type="match status" value="1"/>
</dbReference>
<dbReference type="Gene3D" id="2.60.120.560">
    <property type="entry name" value="Exo-inulinase, domain 1"/>
    <property type="match status" value="1"/>
</dbReference>
<dbReference type="EMBL" id="JAAWWL010000001">
    <property type="protein sequence ID" value="NKI30371.1"/>
    <property type="molecule type" value="Genomic_DNA"/>
</dbReference>
<dbReference type="InterPro" id="IPR010496">
    <property type="entry name" value="AL/BT2_dom"/>
</dbReference>
<reference evidence="2 3" key="1">
    <citation type="submission" date="2020-04" db="EMBL/GenBank/DDBJ databases">
        <authorList>
            <person name="Yoon J."/>
        </authorList>
    </citation>
    <scope>NUCLEOTIDE SEQUENCE [LARGE SCALE GENOMIC DNA]</scope>
    <source>
        <strain evidence="2 3">DJ-13</strain>
    </source>
</reference>
<dbReference type="RefSeq" id="WP_168550625.1">
    <property type="nucleotide sequence ID" value="NZ_JAAWWL010000001.1"/>
</dbReference>